<gene>
    <name evidence="2" type="ORF">HAX54_016591</name>
</gene>
<evidence type="ECO:0000256" key="1">
    <source>
        <dbReference type="SAM" id="MobiDB-lite"/>
    </source>
</evidence>
<feature type="region of interest" description="Disordered" evidence="1">
    <location>
        <begin position="20"/>
        <end position="56"/>
    </location>
</feature>
<protein>
    <submittedName>
        <fullName evidence="2">Uncharacterized protein</fullName>
    </submittedName>
</protein>
<reference evidence="2 3" key="1">
    <citation type="journal article" date="2021" name="BMC Genomics">
        <title>Datura genome reveals duplications of psychoactive alkaloid biosynthetic genes and high mutation rate following tissue culture.</title>
        <authorList>
            <person name="Rajewski A."/>
            <person name="Carter-House D."/>
            <person name="Stajich J."/>
            <person name="Litt A."/>
        </authorList>
    </citation>
    <scope>NUCLEOTIDE SEQUENCE [LARGE SCALE GENOMIC DNA]</scope>
    <source>
        <strain evidence="2">AR-01</strain>
    </source>
</reference>
<feature type="non-terminal residue" evidence="2">
    <location>
        <position position="56"/>
    </location>
</feature>
<dbReference type="EMBL" id="JACEIK010020748">
    <property type="protein sequence ID" value="MCE5166262.1"/>
    <property type="molecule type" value="Genomic_DNA"/>
</dbReference>
<accession>A0ABS8Y477</accession>
<organism evidence="2 3">
    <name type="scientific">Datura stramonium</name>
    <name type="common">Jimsonweed</name>
    <name type="synonym">Common thornapple</name>
    <dbReference type="NCBI Taxonomy" id="4076"/>
    <lineage>
        <taxon>Eukaryota</taxon>
        <taxon>Viridiplantae</taxon>
        <taxon>Streptophyta</taxon>
        <taxon>Embryophyta</taxon>
        <taxon>Tracheophyta</taxon>
        <taxon>Spermatophyta</taxon>
        <taxon>Magnoliopsida</taxon>
        <taxon>eudicotyledons</taxon>
        <taxon>Gunneridae</taxon>
        <taxon>Pentapetalae</taxon>
        <taxon>asterids</taxon>
        <taxon>lamiids</taxon>
        <taxon>Solanales</taxon>
        <taxon>Solanaceae</taxon>
        <taxon>Solanoideae</taxon>
        <taxon>Datureae</taxon>
        <taxon>Datura</taxon>
    </lineage>
</organism>
<evidence type="ECO:0000313" key="3">
    <source>
        <dbReference type="Proteomes" id="UP000823775"/>
    </source>
</evidence>
<comment type="caution">
    <text evidence="2">The sequence shown here is derived from an EMBL/GenBank/DDBJ whole genome shotgun (WGS) entry which is preliminary data.</text>
</comment>
<keyword evidence="3" id="KW-1185">Reference proteome</keyword>
<dbReference type="Proteomes" id="UP000823775">
    <property type="component" value="Unassembled WGS sequence"/>
</dbReference>
<evidence type="ECO:0000313" key="2">
    <source>
        <dbReference type="EMBL" id="MCE5166262.1"/>
    </source>
</evidence>
<name>A0ABS8Y477_DATST</name>
<sequence length="56" mass="6115">MHIFLVLSVEGAVNPQHIKIQNGPRTSVPRSSVGAHDAPTTRKRNLETLVTQPPSM</sequence>
<proteinExistence type="predicted"/>